<comment type="caution">
    <text evidence="1">The sequence shown here is derived from an EMBL/GenBank/DDBJ whole genome shotgun (WGS) entry which is preliminary data.</text>
</comment>
<reference evidence="1" key="1">
    <citation type="journal article" date="2019" name="Plant J.">
        <title>Chlorella vulgaris genome assembly and annotation reveals the molecular basis for metabolic acclimation to high light conditions.</title>
        <authorList>
            <person name="Cecchin M."/>
            <person name="Marcolungo L."/>
            <person name="Rossato M."/>
            <person name="Girolomoni L."/>
            <person name="Cosentino E."/>
            <person name="Cuine S."/>
            <person name="Li-Beisson Y."/>
            <person name="Delledonne M."/>
            <person name="Ballottari M."/>
        </authorList>
    </citation>
    <scope>NUCLEOTIDE SEQUENCE</scope>
    <source>
        <strain evidence="1">211/11P</strain>
    </source>
</reference>
<gene>
    <name evidence="1" type="ORF">D9Q98_010368</name>
</gene>
<evidence type="ECO:0000313" key="1">
    <source>
        <dbReference type="EMBL" id="KAI3432783.1"/>
    </source>
</evidence>
<sequence>MVLELMNLLAGPWAATLFGPCYLQVFKLLQGASPLGRRLGLHVLFEPTAHHIAGPPAAVVRNDCSSCL</sequence>
<dbReference type="AlphaFoldDB" id="A0A9D4TRU4"/>
<evidence type="ECO:0000313" key="2">
    <source>
        <dbReference type="Proteomes" id="UP001055712"/>
    </source>
</evidence>
<reference evidence="1" key="2">
    <citation type="submission" date="2020-11" db="EMBL/GenBank/DDBJ databases">
        <authorList>
            <person name="Cecchin M."/>
            <person name="Marcolungo L."/>
            <person name="Rossato M."/>
            <person name="Girolomoni L."/>
            <person name="Cosentino E."/>
            <person name="Cuine S."/>
            <person name="Li-Beisson Y."/>
            <person name="Delledonne M."/>
            <person name="Ballottari M."/>
        </authorList>
    </citation>
    <scope>NUCLEOTIDE SEQUENCE</scope>
    <source>
        <strain evidence="1">211/11P</strain>
        <tissue evidence="1">Whole cell</tissue>
    </source>
</reference>
<organism evidence="1 2">
    <name type="scientific">Chlorella vulgaris</name>
    <name type="common">Green alga</name>
    <dbReference type="NCBI Taxonomy" id="3077"/>
    <lineage>
        <taxon>Eukaryota</taxon>
        <taxon>Viridiplantae</taxon>
        <taxon>Chlorophyta</taxon>
        <taxon>core chlorophytes</taxon>
        <taxon>Trebouxiophyceae</taxon>
        <taxon>Chlorellales</taxon>
        <taxon>Chlorellaceae</taxon>
        <taxon>Chlorella clade</taxon>
        <taxon>Chlorella</taxon>
    </lineage>
</organism>
<keyword evidence="2" id="KW-1185">Reference proteome</keyword>
<proteinExistence type="predicted"/>
<dbReference type="Proteomes" id="UP001055712">
    <property type="component" value="Unassembled WGS sequence"/>
</dbReference>
<protein>
    <submittedName>
        <fullName evidence="1">Uncharacterized protein</fullName>
    </submittedName>
</protein>
<dbReference type="EMBL" id="SIDB01000005">
    <property type="protein sequence ID" value="KAI3432783.1"/>
    <property type="molecule type" value="Genomic_DNA"/>
</dbReference>
<accession>A0A9D4TRU4</accession>
<name>A0A9D4TRU4_CHLVU</name>